<evidence type="ECO:0000313" key="2">
    <source>
        <dbReference type="Proteomes" id="UP001213000"/>
    </source>
</evidence>
<sequence>MSSRGGSFETSLPDVEPDFPHAWTFSAQRYVPRPRPVARIILPSHQRVRESAQRESYLPAVPFPRSQSLEPLLRHPRESGDITPLAQDGRIQWWLYNICQRIGNSFEFVKRKAVRSIVAAWLPIRRSLRLVKDYTLGILRSIKRAIQNTLRAALNDPTFSARVQV</sequence>
<protein>
    <submittedName>
        <fullName evidence="1">Uncharacterized protein</fullName>
    </submittedName>
</protein>
<gene>
    <name evidence="1" type="ORF">NP233_g4484</name>
</gene>
<keyword evidence="2" id="KW-1185">Reference proteome</keyword>
<name>A0AAD5VV88_9AGAR</name>
<dbReference type="AlphaFoldDB" id="A0AAD5VV88"/>
<evidence type="ECO:0000313" key="1">
    <source>
        <dbReference type="EMBL" id="KAJ3570332.1"/>
    </source>
</evidence>
<proteinExistence type="predicted"/>
<accession>A0AAD5VV88</accession>
<dbReference type="EMBL" id="JANIEX010000243">
    <property type="protein sequence ID" value="KAJ3570332.1"/>
    <property type="molecule type" value="Genomic_DNA"/>
</dbReference>
<organism evidence="1 2">
    <name type="scientific">Leucocoprinus birnbaumii</name>
    <dbReference type="NCBI Taxonomy" id="56174"/>
    <lineage>
        <taxon>Eukaryota</taxon>
        <taxon>Fungi</taxon>
        <taxon>Dikarya</taxon>
        <taxon>Basidiomycota</taxon>
        <taxon>Agaricomycotina</taxon>
        <taxon>Agaricomycetes</taxon>
        <taxon>Agaricomycetidae</taxon>
        <taxon>Agaricales</taxon>
        <taxon>Agaricineae</taxon>
        <taxon>Agaricaceae</taxon>
        <taxon>Leucocoprinus</taxon>
    </lineage>
</organism>
<dbReference type="Proteomes" id="UP001213000">
    <property type="component" value="Unassembled WGS sequence"/>
</dbReference>
<reference evidence="1" key="1">
    <citation type="submission" date="2022-07" db="EMBL/GenBank/DDBJ databases">
        <title>Genome Sequence of Leucocoprinus birnbaumii.</title>
        <authorList>
            <person name="Buettner E."/>
        </authorList>
    </citation>
    <scope>NUCLEOTIDE SEQUENCE</scope>
    <source>
        <strain evidence="1">VT141</strain>
    </source>
</reference>
<comment type="caution">
    <text evidence="1">The sequence shown here is derived from an EMBL/GenBank/DDBJ whole genome shotgun (WGS) entry which is preliminary data.</text>
</comment>